<gene>
    <name evidence="1" type="ORF">CGI_10009584</name>
</gene>
<dbReference type="HOGENOM" id="CLU_1779230_0_0_1"/>
<name>K1QTA1_MAGGI</name>
<proteinExistence type="predicted"/>
<dbReference type="AlphaFoldDB" id="K1QTA1"/>
<evidence type="ECO:0000313" key="1">
    <source>
        <dbReference type="EMBL" id="EKC24831.1"/>
    </source>
</evidence>
<dbReference type="InParanoid" id="K1QTA1"/>
<reference evidence="1" key="1">
    <citation type="journal article" date="2012" name="Nature">
        <title>The oyster genome reveals stress adaptation and complexity of shell formation.</title>
        <authorList>
            <person name="Zhang G."/>
            <person name="Fang X."/>
            <person name="Guo X."/>
            <person name="Li L."/>
            <person name="Luo R."/>
            <person name="Xu F."/>
            <person name="Yang P."/>
            <person name="Zhang L."/>
            <person name="Wang X."/>
            <person name="Qi H."/>
            <person name="Xiong Z."/>
            <person name="Que H."/>
            <person name="Xie Y."/>
            <person name="Holland P.W."/>
            <person name="Paps J."/>
            <person name="Zhu Y."/>
            <person name="Wu F."/>
            <person name="Chen Y."/>
            <person name="Wang J."/>
            <person name="Peng C."/>
            <person name="Meng J."/>
            <person name="Yang L."/>
            <person name="Liu J."/>
            <person name="Wen B."/>
            <person name="Zhang N."/>
            <person name="Huang Z."/>
            <person name="Zhu Q."/>
            <person name="Feng Y."/>
            <person name="Mount A."/>
            <person name="Hedgecock D."/>
            <person name="Xu Z."/>
            <person name="Liu Y."/>
            <person name="Domazet-Loso T."/>
            <person name="Du Y."/>
            <person name="Sun X."/>
            <person name="Zhang S."/>
            <person name="Liu B."/>
            <person name="Cheng P."/>
            <person name="Jiang X."/>
            <person name="Li J."/>
            <person name="Fan D."/>
            <person name="Wang W."/>
            <person name="Fu W."/>
            <person name="Wang T."/>
            <person name="Wang B."/>
            <person name="Zhang J."/>
            <person name="Peng Z."/>
            <person name="Li Y."/>
            <person name="Li N."/>
            <person name="Wang J."/>
            <person name="Chen M."/>
            <person name="He Y."/>
            <person name="Tan F."/>
            <person name="Song X."/>
            <person name="Zheng Q."/>
            <person name="Huang R."/>
            <person name="Yang H."/>
            <person name="Du X."/>
            <person name="Chen L."/>
            <person name="Yang M."/>
            <person name="Gaffney P.M."/>
            <person name="Wang S."/>
            <person name="Luo L."/>
            <person name="She Z."/>
            <person name="Ming Y."/>
            <person name="Huang W."/>
            <person name="Zhang S."/>
            <person name="Huang B."/>
            <person name="Zhang Y."/>
            <person name="Qu T."/>
            <person name="Ni P."/>
            <person name="Miao G."/>
            <person name="Wang J."/>
            <person name="Wang Q."/>
            <person name="Steinberg C.E."/>
            <person name="Wang H."/>
            <person name="Li N."/>
            <person name="Qian L."/>
            <person name="Zhang G."/>
            <person name="Li Y."/>
            <person name="Yang H."/>
            <person name="Liu X."/>
            <person name="Wang J."/>
            <person name="Yin Y."/>
            <person name="Wang J."/>
        </authorList>
    </citation>
    <scope>NUCLEOTIDE SEQUENCE [LARGE SCALE GENOMIC DNA]</scope>
    <source>
        <strain evidence="1">05x7-T-G4-1.051#20</strain>
    </source>
</reference>
<accession>K1QTA1</accession>
<protein>
    <recommendedName>
        <fullName evidence="2">Peptidase A2 domain-containing protein</fullName>
    </recommendedName>
</protein>
<sequence>MELDTGSAISVMAEEEFRRKFRDLKLKTADITLRTYSGEHIKPVGYMDVEVEYANDAYIVIACDVSDGTQITGDVEPLSQEKKQNGYMVAGIAGGIGFLAVCVIIGFMVEDDRRNLPKNEDTPGMNNFKIAFCNKLSVSLKTTIEY</sequence>
<organism evidence="1">
    <name type="scientific">Magallana gigas</name>
    <name type="common">Pacific oyster</name>
    <name type="synonym">Crassostrea gigas</name>
    <dbReference type="NCBI Taxonomy" id="29159"/>
    <lineage>
        <taxon>Eukaryota</taxon>
        <taxon>Metazoa</taxon>
        <taxon>Spiralia</taxon>
        <taxon>Lophotrochozoa</taxon>
        <taxon>Mollusca</taxon>
        <taxon>Bivalvia</taxon>
        <taxon>Autobranchia</taxon>
        <taxon>Pteriomorphia</taxon>
        <taxon>Ostreida</taxon>
        <taxon>Ostreoidea</taxon>
        <taxon>Ostreidae</taxon>
        <taxon>Magallana</taxon>
    </lineage>
</organism>
<dbReference type="EMBL" id="JH817046">
    <property type="protein sequence ID" value="EKC24831.1"/>
    <property type="molecule type" value="Genomic_DNA"/>
</dbReference>
<evidence type="ECO:0008006" key="2">
    <source>
        <dbReference type="Google" id="ProtNLM"/>
    </source>
</evidence>